<organism evidence="1 2">
    <name type="scientific">Hyaloscypha hepaticicola</name>
    <dbReference type="NCBI Taxonomy" id="2082293"/>
    <lineage>
        <taxon>Eukaryota</taxon>
        <taxon>Fungi</taxon>
        <taxon>Dikarya</taxon>
        <taxon>Ascomycota</taxon>
        <taxon>Pezizomycotina</taxon>
        <taxon>Leotiomycetes</taxon>
        <taxon>Helotiales</taxon>
        <taxon>Hyaloscyphaceae</taxon>
        <taxon>Hyaloscypha</taxon>
    </lineage>
</organism>
<dbReference type="EMBL" id="KZ613537">
    <property type="protein sequence ID" value="PMD13032.1"/>
    <property type="molecule type" value="Genomic_DNA"/>
</dbReference>
<dbReference type="STRING" id="1745343.A0A2J6PG58"/>
<proteinExistence type="predicted"/>
<reference evidence="1 2" key="1">
    <citation type="submission" date="2016-05" db="EMBL/GenBank/DDBJ databases">
        <title>A degradative enzymes factory behind the ericoid mycorrhizal symbiosis.</title>
        <authorList>
            <consortium name="DOE Joint Genome Institute"/>
            <person name="Martino E."/>
            <person name="Morin E."/>
            <person name="Grelet G."/>
            <person name="Kuo A."/>
            <person name="Kohler A."/>
            <person name="Daghino S."/>
            <person name="Barry K."/>
            <person name="Choi C."/>
            <person name="Cichocki N."/>
            <person name="Clum A."/>
            <person name="Copeland A."/>
            <person name="Hainaut M."/>
            <person name="Haridas S."/>
            <person name="Labutti K."/>
            <person name="Lindquist E."/>
            <person name="Lipzen A."/>
            <person name="Khouja H.-R."/>
            <person name="Murat C."/>
            <person name="Ohm R."/>
            <person name="Olson A."/>
            <person name="Spatafora J."/>
            <person name="Veneault-Fourrey C."/>
            <person name="Henrissat B."/>
            <person name="Grigoriev I."/>
            <person name="Martin F."/>
            <person name="Perotto S."/>
        </authorList>
    </citation>
    <scope>NUCLEOTIDE SEQUENCE [LARGE SCALE GENOMIC DNA]</scope>
    <source>
        <strain evidence="1 2">UAMH 7357</strain>
    </source>
</reference>
<protein>
    <submittedName>
        <fullName evidence="1">Uncharacterized protein</fullName>
    </submittedName>
</protein>
<dbReference type="AlphaFoldDB" id="A0A2J6PG58"/>
<sequence length="118" mass="13500">MAKNQLLWLIKEEDLILSNEPKEVTVPITLNITETGPRNGTIPIYAYDGDRDRLPDRLANAENELTRFHVINYDLKDIPLQEITRSNHVGPYAFYVAELSLTMSLPVASRDILHVEVR</sequence>
<accession>A0A2J6PG58</accession>
<dbReference type="OrthoDB" id="2963168at2759"/>
<dbReference type="Proteomes" id="UP000235672">
    <property type="component" value="Unassembled WGS sequence"/>
</dbReference>
<name>A0A2J6PG58_9HELO</name>
<keyword evidence="2" id="KW-1185">Reference proteome</keyword>
<gene>
    <name evidence="1" type="ORF">NA56DRAFT_447313</name>
</gene>
<evidence type="ECO:0000313" key="1">
    <source>
        <dbReference type="EMBL" id="PMD13032.1"/>
    </source>
</evidence>
<evidence type="ECO:0000313" key="2">
    <source>
        <dbReference type="Proteomes" id="UP000235672"/>
    </source>
</evidence>